<gene>
    <name evidence="1" type="ORF">F5144DRAFT_573335</name>
</gene>
<organism evidence="1 2">
    <name type="scientific">Chaetomium tenue</name>
    <dbReference type="NCBI Taxonomy" id="1854479"/>
    <lineage>
        <taxon>Eukaryota</taxon>
        <taxon>Fungi</taxon>
        <taxon>Dikarya</taxon>
        <taxon>Ascomycota</taxon>
        <taxon>Pezizomycotina</taxon>
        <taxon>Sordariomycetes</taxon>
        <taxon>Sordariomycetidae</taxon>
        <taxon>Sordariales</taxon>
        <taxon>Chaetomiaceae</taxon>
        <taxon>Chaetomium</taxon>
    </lineage>
</organism>
<comment type="caution">
    <text evidence="1">The sequence shown here is derived from an EMBL/GenBank/DDBJ whole genome shotgun (WGS) entry which is preliminary data.</text>
</comment>
<dbReference type="EMBL" id="JAGIZQ010000004">
    <property type="protein sequence ID" value="KAH6632208.1"/>
    <property type="molecule type" value="Genomic_DNA"/>
</dbReference>
<dbReference type="Proteomes" id="UP000724584">
    <property type="component" value="Unassembled WGS sequence"/>
</dbReference>
<name>A0ACB7P9R8_9PEZI</name>
<keyword evidence="2" id="KW-1185">Reference proteome</keyword>
<accession>A0ACB7P9R8</accession>
<evidence type="ECO:0000313" key="1">
    <source>
        <dbReference type="EMBL" id="KAH6632208.1"/>
    </source>
</evidence>
<protein>
    <submittedName>
        <fullName evidence="1">SGNH hydrolase-type esterase domain-containing protein</fullName>
    </submittedName>
</protein>
<proteinExistence type="predicted"/>
<reference evidence="1 2" key="1">
    <citation type="journal article" date="2021" name="Nat. Commun.">
        <title>Genetic determinants of endophytism in the Arabidopsis root mycobiome.</title>
        <authorList>
            <person name="Mesny F."/>
            <person name="Miyauchi S."/>
            <person name="Thiergart T."/>
            <person name="Pickel B."/>
            <person name="Atanasova L."/>
            <person name="Karlsson M."/>
            <person name="Huettel B."/>
            <person name="Barry K.W."/>
            <person name="Haridas S."/>
            <person name="Chen C."/>
            <person name="Bauer D."/>
            <person name="Andreopoulos W."/>
            <person name="Pangilinan J."/>
            <person name="LaButti K."/>
            <person name="Riley R."/>
            <person name="Lipzen A."/>
            <person name="Clum A."/>
            <person name="Drula E."/>
            <person name="Henrissat B."/>
            <person name="Kohler A."/>
            <person name="Grigoriev I.V."/>
            <person name="Martin F.M."/>
            <person name="Hacquard S."/>
        </authorList>
    </citation>
    <scope>NUCLEOTIDE SEQUENCE [LARGE SCALE GENOMIC DNA]</scope>
    <source>
        <strain evidence="1 2">MPI-SDFR-AT-0079</strain>
    </source>
</reference>
<evidence type="ECO:0000313" key="2">
    <source>
        <dbReference type="Proteomes" id="UP000724584"/>
    </source>
</evidence>
<sequence length="347" mass="36416">MLCPLTAGVEPPMAPTESELSEACPTPVGPAVRHPFSHPPQPDETSPSSPPTMVSPPLSTLLLALAAPLAIHGAPTPTPTNTNTAPNPDTTICSNTTLAISLTLTQPLPSQNQQHQQTPLGNGVPLRIMPLGASITYGTASTDGNGYRSALRNHLISGPGNKVNMVGTRQAGSMRDSDVEGWPGFRIAEVRAKAMAAGCVPHYRPNVVLVNAGTNDATQNFSVDGAGARMEELVRGLWAASPRAVVVLSTLLVNRNVEAEKNVRVINAQYVDLARRLREGGRKRLVLVDMHGPDGPTTADLADDTHPNDGGYRKMADIWFKGLVAASDAGWLQAPEPVAGVPDDGAA</sequence>
<keyword evidence="1" id="KW-0378">Hydrolase</keyword>